<dbReference type="SUPFAM" id="SSF52540">
    <property type="entry name" value="P-loop containing nucleoside triphosphate hydrolases"/>
    <property type="match status" value="1"/>
</dbReference>
<dbReference type="AlphaFoldDB" id="A0A8C5WUF4"/>
<keyword evidence="8" id="KW-1185">Reference proteome</keyword>
<dbReference type="GO" id="GO:0007018">
    <property type="term" value="P:microtubule-based movement"/>
    <property type="evidence" value="ECO:0007669"/>
    <property type="project" value="InterPro"/>
</dbReference>
<keyword evidence="2 5" id="KW-0547">Nucleotide-binding</keyword>
<feature type="binding site" evidence="5">
    <location>
        <begin position="83"/>
        <end position="90"/>
    </location>
    <ligand>
        <name>ATP</name>
        <dbReference type="ChEBI" id="CHEBI:30616"/>
    </ligand>
</feature>
<reference evidence="7" key="1">
    <citation type="submission" date="2025-08" db="UniProtKB">
        <authorList>
            <consortium name="Ensembl"/>
        </authorList>
    </citation>
    <scope>IDENTIFICATION</scope>
</reference>
<dbReference type="GO" id="GO:0003777">
    <property type="term" value="F:microtubule motor activity"/>
    <property type="evidence" value="ECO:0007669"/>
    <property type="project" value="InterPro"/>
</dbReference>
<evidence type="ECO:0000256" key="5">
    <source>
        <dbReference type="PROSITE-ProRule" id="PRU00283"/>
    </source>
</evidence>
<dbReference type="Proteomes" id="UP000694406">
    <property type="component" value="Unplaced"/>
</dbReference>
<dbReference type="GO" id="GO:0007052">
    <property type="term" value="P:mitotic spindle organization"/>
    <property type="evidence" value="ECO:0007669"/>
    <property type="project" value="TreeGrafter"/>
</dbReference>
<name>A0A8C5WUF4_LATLA</name>
<evidence type="ECO:0000313" key="7">
    <source>
        <dbReference type="Ensembl" id="ENSLLTP00000013798.1"/>
    </source>
</evidence>
<dbReference type="PROSITE" id="PS50067">
    <property type="entry name" value="KINESIN_MOTOR_2"/>
    <property type="match status" value="1"/>
</dbReference>
<dbReference type="Ensembl" id="ENSLLTT00000014337.1">
    <property type="protein sequence ID" value="ENSLLTP00000013798.1"/>
    <property type="gene ID" value="ENSLLTG00000010572.1"/>
</dbReference>
<evidence type="ECO:0000313" key="8">
    <source>
        <dbReference type="Proteomes" id="UP000694406"/>
    </source>
</evidence>
<keyword evidence="5" id="KW-0505">Motor protein</keyword>
<accession>A0A8C5WUF4</accession>
<comment type="subcellular location">
    <subcellularLocation>
        <location evidence="1">Cytoplasm</location>
        <location evidence="1">Cytoskeleton</location>
    </subcellularLocation>
</comment>
<evidence type="ECO:0000256" key="3">
    <source>
        <dbReference type="ARBA" id="ARBA00022840"/>
    </source>
</evidence>
<dbReference type="PANTHER" id="PTHR47969:SF32">
    <property type="entry name" value="KINESIN-LIKE PROTEIN KIF21B ISOFORM X1"/>
    <property type="match status" value="1"/>
</dbReference>
<sequence>CPKDGMCCIMIRPQMPKEKIEGCHICTSVTPGEPQVLLGKDKAFTYDFVFDLDTWQEQIYTTCVSKLIEGCFEGYNATVLAYGQTGAGKTYTMGTGFDMNTSDEEQGIIPRAIAHLFNGIQARKQAAQDQGVPIPEFKVSAQFLELYNEEILDLFDSTRDPENRHRKSNIKIHEDTSGGIYTTGVTSRLISSQDEVSDLIFLNDRGPVNLSSYRQSSSWEIVLFLFHYFNIHSYPGNLCEESSIYFCGKYKTNQEVVSQY</sequence>
<dbReference type="PANTHER" id="PTHR47969">
    <property type="entry name" value="CHROMOSOME-ASSOCIATED KINESIN KIF4A-RELATED"/>
    <property type="match status" value="1"/>
</dbReference>
<evidence type="ECO:0000256" key="2">
    <source>
        <dbReference type="ARBA" id="ARBA00022741"/>
    </source>
</evidence>
<dbReference type="GO" id="GO:0005875">
    <property type="term" value="C:microtubule associated complex"/>
    <property type="evidence" value="ECO:0007669"/>
    <property type="project" value="TreeGrafter"/>
</dbReference>
<evidence type="ECO:0000256" key="1">
    <source>
        <dbReference type="ARBA" id="ARBA00004245"/>
    </source>
</evidence>
<keyword evidence="4" id="KW-0206">Cytoskeleton</keyword>
<dbReference type="Pfam" id="PF00225">
    <property type="entry name" value="Kinesin"/>
    <property type="match status" value="1"/>
</dbReference>
<dbReference type="InterPro" id="IPR027640">
    <property type="entry name" value="Kinesin-like_fam"/>
</dbReference>
<proteinExistence type="inferred from homology"/>
<evidence type="ECO:0000259" key="6">
    <source>
        <dbReference type="PROSITE" id="PS50067"/>
    </source>
</evidence>
<dbReference type="GO" id="GO:0051231">
    <property type="term" value="P:spindle elongation"/>
    <property type="evidence" value="ECO:0007669"/>
    <property type="project" value="TreeGrafter"/>
</dbReference>
<dbReference type="InterPro" id="IPR027417">
    <property type="entry name" value="P-loop_NTPase"/>
</dbReference>
<protein>
    <recommendedName>
        <fullName evidence="6">Kinesin motor domain-containing protein</fullName>
    </recommendedName>
</protein>
<reference evidence="7" key="2">
    <citation type="submission" date="2025-09" db="UniProtKB">
        <authorList>
            <consortium name="Ensembl"/>
        </authorList>
    </citation>
    <scope>IDENTIFICATION</scope>
</reference>
<keyword evidence="3 5" id="KW-0067">ATP-binding</keyword>
<dbReference type="InterPro" id="IPR036961">
    <property type="entry name" value="Kinesin_motor_dom_sf"/>
</dbReference>
<evidence type="ECO:0000256" key="4">
    <source>
        <dbReference type="ARBA" id="ARBA00023212"/>
    </source>
</evidence>
<keyword evidence="4" id="KW-0963">Cytoplasm</keyword>
<dbReference type="InterPro" id="IPR001752">
    <property type="entry name" value="Kinesin_motor_dom"/>
</dbReference>
<dbReference type="Gene3D" id="3.40.850.10">
    <property type="entry name" value="Kinesin motor domain"/>
    <property type="match status" value="1"/>
</dbReference>
<dbReference type="GO" id="GO:0005524">
    <property type="term" value="F:ATP binding"/>
    <property type="evidence" value="ECO:0007669"/>
    <property type="project" value="UniProtKB-UniRule"/>
</dbReference>
<dbReference type="GeneTree" id="ENSGT00940000159650"/>
<feature type="domain" description="Kinesin motor" evidence="6">
    <location>
        <begin position="1"/>
        <end position="260"/>
    </location>
</feature>
<dbReference type="SMART" id="SM00129">
    <property type="entry name" value="KISc"/>
    <property type="match status" value="1"/>
</dbReference>
<comment type="similarity">
    <text evidence="5">Belongs to the TRAFAC class myosin-kinesin ATPase superfamily. Kinesin family.</text>
</comment>
<dbReference type="GO" id="GO:0008017">
    <property type="term" value="F:microtubule binding"/>
    <property type="evidence" value="ECO:0007669"/>
    <property type="project" value="InterPro"/>
</dbReference>
<organism evidence="7 8">
    <name type="scientific">Laticauda laticaudata</name>
    <name type="common">Blue-ringed sea krait</name>
    <name type="synonym">Blue-lipped sea krait</name>
    <dbReference type="NCBI Taxonomy" id="8630"/>
    <lineage>
        <taxon>Eukaryota</taxon>
        <taxon>Metazoa</taxon>
        <taxon>Chordata</taxon>
        <taxon>Craniata</taxon>
        <taxon>Vertebrata</taxon>
        <taxon>Euteleostomi</taxon>
        <taxon>Lepidosauria</taxon>
        <taxon>Squamata</taxon>
        <taxon>Bifurcata</taxon>
        <taxon>Unidentata</taxon>
        <taxon>Episquamata</taxon>
        <taxon>Toxicofera</taxon>
        <taxon>Serpentes</taxon>
        <taxon>Colubroidea</taxon>
        <taxon>Elapidae</taxon>
        <taxon>Laticaudinae</taxon>
        <taxon>Laticauda</taxon>
    </lineage>
</organism>